<dbReference type="InterPro" id="IPR058533">
    <property type="entry name" value="Cation_efflux_TM"/>
</dbReference>
<evidence type="ECO:0000256" key="9">
    <source>
        <dbReference type="SAM" id="MobiDB-lite"/>
    </source>
</evidence>
<dbReference type="SUPFAM" id="SSF161111">
    <property type="entry name" value="Cation efflux protein transmembrane domain-like"/>
    <property type="match status" value="1"/>
</dbReference>
<reference evidence="12" key="1">
    <citation type="journal article" date="2013" name="Genome Announc.">
        <title>Draft genome sequence of the grapevine dieback fungus Eutypa lata UCR-EL1.</title>
        <authorList>
            <person name="Blanco-Ulate B."/>
            <person name="Rolshausen P.E."/>
            <person name="Cantu D."/>
        </authorList>
    </citation>
    <scope>NUCLEOTIDE SEQUENCE [LARGE SCALE GENOMIC DNA]</scope>
    <source>
        <strain evidence="12">UCR-EL1</strain>
    </source>
</reference>
<feature type="domain" description="Cation efflux protein transmembrane" evidence="10">
    <location>
        <begin position="33"/>
        <end position="269"/>
    </location>
</feature>
<keyword evidence="4 8" id="KW-0812">Transmembrane</keyword>
<evidence type="ECO:0000256" key="7">
    <source>
        <dbReference type="ARBA" id="ARBA00023136"/>
    </source>
</evidence>
<dbReference type="GO" id="GO:0005789">
    <property type="term" value="C:endoplasmic reticulum membrane"/>
    <property type="evidence" value="ECO:0007669"/>
    <property type="project" value="UniProtKB-SubCell"/>
</dbReference>
<evidence type="ECO:0000313" key="11">
    <source>
        <dbReference type="EMBL" id="EMR70970.1"/>
    </source>
</evidence>
<evidence type="ECO:0000256" key="6">
    <source>
        <dbReference type="ARBA" id="ARBA00023065"/>
    </source>
</evidence>
<dbReference type="PANTHER" id="PTHR45755">
    <property type="match status" value="1"/>
</dbReference>
<dbReference type="GO" id="GO:0005385">
    <property type="term" value="F:zinc ion transmembrane transporter activity"/>
    <property type="evidence" value="ECO:0007669"/>
    <property type="project" value="UniProtKB-UniRule"/>
</dbReference>
<dbReference type="FunFam" id="1.20.1510.10:FF:000014">
    <property type="entry name" value="Cation efflux protein/ zinc transporter"/>
    <property type="match status" value="1"/>
</dbReference>
<accession>M7TWD1</accession>
<dbReference type="InterPro" id="IPR045316">
    <property type="entry name" value="Msc2-like"/>
</dbReference>
<evidence type="ECO:0000256" key="2">
    <source>
        <dbReference type="ARBA" id="ARBA00008873"/>
    </source>
</evidence>
<dbReference type="eggNOG" id="KOG1484">
    <property type="taxonomic scope" value="Eukaryota"/>
</dbReference>
<evidence type="ECO:0000256" key="1">
    <source>
        <dbReference type="ARBA" id="ARBA00004141"/>
    </source>
</evidence>
<keyword evidence="7 8" id="KW-0472">Membrane</keyword>
<protein>
    <recommendedName>
        <fullName evidence="8">Zinc transporter</fullName>
    </recommendedName>
</protein>
<dbReference type="GO" id="GO:0005794">
    <property type="term" value="C:Golgi apparatus"/>
    <property type="evidence" value="ECO:0007669"/>
    <property type="project" value="TreeGrafter"/>
</dbReference>
<dbReference type="PANTHER" id="PTHR45755:SF4">
    <property type="entry name" value="ZINC TRANSPORTER 7"/>
    <property type="match status" value="1"/>
</dbReference>
<dbReference type="STRING" id="1287681.M7TWD1"/>
<feature type="transmembrane region" description="Helical" evidence="8">
    <location>
        <begin position="103"/>
        <end position="122"/>
    </location>
</feature>
<proteinExistence type="inferred from homology"/>
<feature type="region of interest" description="Disordered" evidence="9">
    <location>
        <begin position="163"/>
        <end position="204"/>
    </location>
</feature>
<keyword evidence="8" id="KW-0256">Endoplasmic reticulum</keyword>
<feature type="transmembrane region" description="Helical" evidence="8">
    <location>
        <begin position="134"/>
        <end position="155"/>
    </location>
</feature>
<evidence type="ECO:0000256" key="8">
    <source>
        <dbReference type="RuleBase" id="RU369017"/>
    </source>
</evidence>
<evidence type="ECO:0000256" key="5">
    <source>
        <dbReference type="ARBA" id="ARBA00022989"/>
    </source>
</evidence>
<feature type="transmembrane region" description="Helical" evidence="8">
    <location>
        <begin position="243"/>
        <end position="261"/>
    </location>
</feature>
<gene>
    <name evidence="11" type="ORF">UCREL1_1989</name>
</gene>
<dbReference type="AlphaFoldDB" id="M7TWD1"/>
<feature type="transmembrane region" description="Helical" evidence="8">
    <location>
        <begin position="64"/>
        <end position="82"/>
    </location>
</feature>
<dbReference type="EMBL" id="KB705736">
    <property type="protein sequence ID" value="EMR70970.1"/>
    <property type="molecule type" value="Genomic_DNA"/>
</dbReference>
<keyword evidence="6 8" id="KW-0406">Ion transport</keyword>
<name>M7TWD1_EUTLA</name>
<dbReference type="InterPro" id="IPR002524">
    <property type="entry name" value="Cation_efflux"/>
</dbReference>
<comment type="subcellular location">
    <subcellularLocation>
        <location evidence="8">Endoplasmic reticulum membrane</location>
        <topology evidence="8">Multi-pass membrane protein</topology>
    </subcellularLocation>
    <subcellularLocation>
        <location evidence="1">Membrane</location>
        <topology evidence="1">Multi-pass membrane protein</topology>
    </subcellularLocation>
</comment>
<dbReference type="GO" id="GO:0006882">
    <property type="term" value="P:intracellular zinc ion homeostasis"/>
    <property type="evidence" value="ECO:0007669"/>
    <property type="project" value="InterPro"/>
</dbReference>
<dbReference type="OMA" id="PWSGWDP"/>
<feature type="compositionally biased region" description="Basic and acidic residues" evidence="9">
    <location>
        <begin position="181"/>
        <end position="204"/>
    </location>
</feature>
<dbReference type="Gene3D" id="1.20.1510.10">
    <property type="entry name" value="Cation efflux protein transmembrane domain"/>
    <property type="match status" value="1"/>
</dbReference>
<dbReference type="GO" id="GO:1904257">
    <property type="term" value="P:zinc ion import into Golgi lumen"/>
    <property type="evidence" value="ECO:0007669"/>
    <property type="project" value="TreeGrafter"/>
</dbReference>
<evidence type="ECO:0000256" key="4">
    <source>
        <dbReference type="ARBA" id="ARBA00022692"/>
    </source>
</evidence>
<dbReference type="NCBIfam" id="TIGR01297">
    <property type="entry name" value="CDF"/>
    <property type="match status" value="1"/>
</dbReference>
<comment type="similarity">
    <text evidence="2 8">Belongs to the cation diffusion facilitator (CDF) transporter (TC 2.A.4) family. SLC30A subfamily.</text>
</comment>
<comment type="function">
    <text evidence="8">Functions as a zinc transporter.</text>
</comment>
<keyword evidence="5 8" id="KW-1133">Transmembrane helix</keyword>
<keyword evidence="12" id="KW-1185">Reference proteome</keyword>
<dbReference type="Pfam" id="PF01545">
    <property type="entry name" value="Cation_efflux"/>
    <property type="match status" value="1"/>
</dbReference>
<dbReference type="InterPro" id="IPR027469">
    <property type="entry name" value="Cation_efflux_TMD_sf"/>
</dbReference>
<feature type="transmembrane region" description="Helical" evidence="8">
    <location>
        <begin position="33"/>
        <end position="52"/>
    </location>
</feature>
<keyword evidence="3 8" id="KW-0813">Transport</keyword>
<evidence type="ECO:0000313" key="12">
    <source>
        <dbReference type="Proteomes" id="UP000012174"/>
    </source>
</evidence>
<sequence>MIMSMFMTMTMTTSTTTSTTIIIMDIPTNSRRIFYFMAVNFTFMGVQAVYGYLTDSLGLLSDSIHMFFDCVALAVGLFASVMSKWPPSERFPYGFGKIETLSGFANGVFLILISLEIMFEGFERLVEGRETKRLQELFIVSTLGLVVNLLGIFAFGSHAHHGHSHGHDHGHGHSHGHSHSHGHDHGHDSCDSHDDHTHAHSHSHDNENMHGIYLHILADTLGSASVILSTVLTYIFPWSGWDPAASLLIAYLILMTAMPLVKSSAQRLLLTIPADTEYNLRNTLSEITNQRGVASYSVPKFWVDDRAGADSGGGGKLLGVIHVAAVRGADMEEVRDRVRIYLAKHGIDLTIQMEREGDAGCWCGMGRLNQSMSSKPPPLGY</sequence>
<feature type="transmembrane region" description="Helical" evidence="8">
    <location>
        <begin position="212"/>
        <end position="237"/>
    </location>
</feature>
<dbReference type="Proteomes" id="UP000012174">
    <property type="component" value="Unassembled WGS sequence"/>
</dbReference>
<dbReference type="GO" id="GO:0031410">
    <property type="term" value="C:cytoplasmic vesicle"/>
    <property type="evidence" value="ECO:0007669"/>
    <property type="project" value="TreeGrafter"/>
</dbReference>
<organism evidence="11 12">
    <name type="scientific">Eutypa lata (strain UCR-EL1)</name>
    <name type="common">Grapevine dieback disease fungus</name>
    <name type="synonym">Eutypa armeniacae</name>
    <dbReference type="NCBI Taxonomy" id="1287681"/>
    <lineage>
        <taxon>Eukaryota</taxon>
        <taxon>Fungi</taxon>
        <taxon>Dikarya</taxon>
        <taxon>Ascomycota</taxon>
        <taxon>Pezizomycotina</taxon>
        <taxon>Sordariomycetes</taxon>
        <taxon>Xylariomycetidae</taxon>
        <taxon>Xylariales</taxon>
        <taxon>Diatrypaceae</taxon>
        <taxon>Eutypa</taxon>
    </lineage>
</organism>
<evidence type="ECO:0000259" key="10">
    <source>
        <dbReference type="Pfam" id="PF01545"/>
    </source>
</evidence>
<dbReference type="OrthoDB" id="78669at2759"/>
<evidence type="ECO:0000256" key="3">
    <source>
        <dbReference type="ARBA" id="ARBA00022448"/>
    </source>
</evidence>
<dbReference type="HOGENOM" id="CLU_013430_11_3_1"/>
<dbReference type="KEGG" id="ela:UCREL1_1989"/>